<dbReference type="STRING" id="130081.M2YAG8"/>
<comment type="similarity">
    <text evidence="2">Belongs to the COG7 family.</text>
</comment>
<keyword evidence="7" id="KW-0472">Membrane</keyword>
<comment type="subcellular location">
    <subcellularLocation>
        <location evidence="1">Golgi apparatus membrane</location>
        <topology evidence="1">Peripheral membrane protein</topology>
    </subcellularLocation>
</comment>
<feature type="coiled-coil region" evidence="9">
    <location>
        <begin position="75"/>
        <end position="102"/>
    </location>
</feature>
<dbReference type="PANTHER" id="PTHR21443:SF0">
    <property type="entry name" value="CONSERVED OLIGOMERIC GOLGI COMPLEX SUBUNIT 7"/>
    <property type="match status" value="1"/>
</dbReference>
<dbReference type="EMBL" id="KB454484">
    <property type="protein sequence ID" value="EME32869.1"/>
    <property type="molecule type" value="Genomic_DNA"/>
</dbReference>
<evidence type="ECO:0000313" key="10">
    <source>
        <dbReference type="EMBL" id="EME32869.1"/>
    </source>
</evidence>
<evidence type="ECO:0000256" key="7">
    <source>
        <dbReference type="ARBA" id="ARBA00023136"/>
    </source>
</evidence>
<dbReference type="Gramene" id="EME32869">
    <property type="protein sequence ID" value="EME32869"/>
    <property type="gene ID" value="Gasu_02200"/>
</dbReference>
<evidence type="ECO:0000256" key="1">
    <source>
        <dbReference type="ARBA" id="ARBA00004395"/>
    </source>
</evidence>
<evidence type="ECO:0000256" key="3">
    <source>
        <dbReference type="ARBA" id="ARBA00020984"/>
    </source>
</evidence>
<evidence type="ECO:0000256" key="6">
    <source>
        <dbReference type="ARBA" id="ARBA00023034"/>
    </source>
</evidence>
<dbReference type="RefSeq" id="XP_005709389.1">
    <property type="nucleotide sequence ID" value="XM_005709332.1"/>
</dbReference>
<evidence type="ECO:0000256" key="9">
    <source>
        <dbReference type="SAM" id="Coils"/>
    </source>
</evidence>
<keyword evidence="5" id="KW-0653">Protein transport</keyword>
<dbReference type="GO" id="GO:0007030">
    <property type="term" value="P:Golgi organization"/>
    <property type="evidence" value="ECO:0007669"/>
    <property type="project" value="TreeGrafter"/>
</dbReference>
<keyword evidence="11" id="KW-1185">Reference proteome</keyword>
<accession>M2YAG8</accession>
<proteinExistence type="inferred from homology"/>
<name>M2YAG8_GALSU</name>
<dbReference type="GeneID" id="17091410"/>
<reference evidence="11" key="1">
    <citation type="journal article" date="2013" name="Science">
        <title>Gene transfer from bacteria and archaea facilitated evolution of an extremophilic eukaryote.</title>
        <authorList>
            <person name="Schonknecht G."/>
            <person name="Chen W.H."/>
            <person name="Ternes C.M."/>
            <person name="Barbier G.G."/>
            <person name="Shrestha R.P."/>
            <person name="Stanke M."/>
            <person name="Brautigam A."/>
            <person name="Baker B.J."/>
            <person name="Banfield J.F."/>
            <person name="Garavito R.M."/>
            <person name="Carr K."/>
            <person name="Wilkerson C."/>
            <person name="Rensing S.A."/>
            <person name="Gagneul D."/>
            <person name="Dickenson N.E."/>
            <person name="Oesterhelt C."/>
            <person name="Lercher M.J."/>
            <person name="Weber A.P."/>
        </authorList>
    </citation>
    <scope>NUCLEOTIDE SEQUENCE [LARGE SCALE GENOMIC DNA]</scope>
    <source>
        <strain evidence="11">074W</strain>
    </source>
</reference>
<evidence type="ECO:0000256" key="8">
    <source>
        <dbReference type="ARBA" id="ARBA00031345"/>
    </source>
</evidence>
<dbReference type="AlphaFoldDB" id="M2YAG8"/>
<dbReference type="PANTHER" id="PTHR21443">
    <property type="entry name" value="CONSERVED OLIGOMERIC GOLGI COMPLEX COMPONENT 7"/>
    <property type="match status" value="1"/>
</dbReference>
<keyword evidence="9" id="KW-0175">Coiled coil</keyword>
<protein>
    <recommendedName>
        <fullName evidence="3">Conserved oligomeric Golgi complex subunit 7</fullName>
    </recommendedName>
    <alternativeName>
        <fullName evidence="8">Component of oligomeric Golgi complex 7</fullName>
    </alternativeName>
</protein>
<organism evidence="10 11">
    <name type="scientific">Galdieria sulphuraria</name>
    <name type="common">Red alga</name>
    <dbReference type="NCBI Taxonomy" id="130081"/>
    <lineage>
        <taxon>Eukaryota</taxon>
        <taxon>Rhodophyta</taxon>
        <taxon>Bangiophyceae</taxon>
        <taxon>Galdieriales</taxon>
        <taxon>Galdieriaceae</taxon>
        <taxon>Galdieria</taxon>
    </lineage>
</organism>
<dbReference type="GO" id="GO:0006890">
    <property type="term" value="P:retrograde vesicle-mediated transport, Golgi to endoplasmic reticulum"/>
    <property type="evidence" value="ECO:0007669"/>
    <property type="project" value="TreeGrafter"/>
</dbReference>
<dbReference type="GO" id="GO:0017119">
    <property type="term" value="C:Golgi transport complex"/>
    <property type="evidence" value="ECO:0007669"/>
    <property type="project" value="InterPro"/>
</dbReference>
<evidence type="ECO:0000313" key="11">
    <source>
        <dbReference type="Proteomes" id="UP000030680"/>
    </source>
</evidence>
<dbReference type="OrthoDB" id="3606at2759"/>
<dbReference type="Pfam" id="PF10191">
    <property type="entry name" value="COG7"/>
    <property type="match status" value="2"/>
</dbReference>
<evidence type="ECO:0000256" key="4">
    <source>
        <dbReference type="ARBA" id="ARBA00022448"/>
    </source>
</evidence>
<dbReference type="GO" id="GO:0006886">
    <property type="term" value="P:intracellular protein transport"/>
    <property type="evidence" value="ECO:0007669"/>
    <property type="project" value="InterPro"/>
</dbReference>
<evidence type="ECO:0000256" key="2">
    <source>
        <dbReference type="ARBA" id="ARBA00005831"/>
    </source>
</evidence>
<gene>
    <name evidence="10" type="ORF">Gasu_02200</name>
</gene>
<sequence>MDRNDLEQLFSENCEPVSLVNHVLKECSASLPEDLEKYCSELSFKLESIAQQETQKVNLELGEFKKNVSNFIRGSGQVQALVTTLEEELKRLQEQLSYSFEEEKVHGLQTLIQADRILSKLEETLTLLRHAKEVQDITDRLDSWRKSVDWEALGNAVRLFKSSLSHLKDVPQYNELQDHLQVMTNRFQELIRPQLYEYLSNKDSVSLRNVWACCEETNQKNIFIDVWVSERSSFIQKLWSNCWKSALPVFTNQQEMKGNYLNHLQVCLDVHVPESFDILKSFYEQVVTDMSQQISFISPVISQPLGNLITASVTMAFSSLEPPLADSYQVKQDLEIDWLADWSSVFEFYHNVMKECLLFTQKIASLAYYHQSSPFDVQGAISAVMDPAIKYIKDFRSLMDSVWCAWCRALLEKQNVNYLKQANAVQDAYSRISLLSRSVDHDLFDFHVMDSLINLCRQWILGSQLSSISILYLRFGRMVGDYILEKMSLEKSGCVDYFANMENNWNPIRYIFRLAVSVCRLQNSCWRLVCEGLNSCLIAIQPIMDRYCSLSDSSHASSLLEILVYEFIETKSIDIHEFVISWLIITDKKALDCIQFDSAKGPLGLAIHEFVNDPFEETLFSLRKTLLEMIFYRIQLNLDKLSELVMDTEEQRFSEEELDSASSTGLFGLSPQTCIVQTGEFLLVIPQMLEALAPEETLELALCLPRSFEKNDVVDIMKNGPDCQSLDRSEFVRQWLSVIGHWTMSYVVERIITDTKSKLTEYECKQLSTDIEYLKNIIAALGIPVLKQLQVVYELLLSSETQHSDLDVDEQNEVDCVFSIQNKFDLGRPLLRRLQSVDEIKQALATKKLSHAEISHS</sequence>
<dbReference type="Proteomes" id="UP000030680">
    <property type="component" value="Unassembled WGS sequence"/>
</dbReference>
<keyword evidence="4" id="KW-0813">Transport</keyword>
<evidence type="ECO:0000256" key="5">
    <source>
        <dbReference type="ARBA" id="ARBA00022927"/>
    </source>
</evidence>
<dbReference type="GO" id="GO:0000139">
    <property type="term" value="C:Golgi membrane"/>
    <property type="evidence" value="ECO:0007669"/>
    <property type="project" value="UniProtKB-SubCell"/>
</dbReference>
<dbReference type="KEGG" id="gsl:Gasu_02200"/>
<keyword evidence="6" id="KW-0333">Golgi apparatus</keyword>
<dbReference type="InterPro" id="IPR019335">
    <property type="entry name" value="COG7"/>
</dbReference>